<sequence length="256" mass="28160">MVVFPEPKHVSPVAMIRWSVNAAKLVYKGFLPMFLLAFVGLTIGRLLAFSMPLAEWILAVTYLVGVGFAGVVDARTDLQLVGFYKCLLYQLPKAMRVAAFWFGVMSTMLFAATLFTHRPMSLFFDPRMLVLFDGSIDGLFDFGITLGFFASARLLFLGSPFQYHLQLFNDMSFRHGLLFGAAGRPRKNLASVILLDVCSIVLLAVTSGYAPAAAPIVVPFVSALSYVAFREIYLGLPENQAEPKAAHSAANPAYQR</sequence>
<feature type="transmembrane region" description="Helical" evidence="1">
    <location>
        <begin position="53"/>
        <end position="74"/>
    </location>
</feature>
<accession>A0AAE4G922</accession>
<feature type="transmembrane region" description="Helical" evidence="1">
    <location>
        <begin position="25"/>
        <end position="47"/>
    </location>
</feature>
<dbReference type="AlphaFoldDB" id="A0AAE4G922"/>
<proteinExistence type="predicted"/>
<protein>
    <submittedName>
        <fullName evidence="2">Uncharacterized protein</fullName>
    </submittedName>
</protein>
<gene>
    <name evidence="2" type="ORF">RJN63_11395</name>
</gene>
<dbReference type="EMBL" id="JAVRAA010000005">
    <property type="protein sequence ID" value="MDT0337435.1"/>
    <property type="molecule type" value="Genomic_DNA"/>
</dbReference>
<evidence type="ECO:0000256" key="1">
    <source>
        <dbReference type="SAM" id="Phobius"/>
    </source>
</evidence>
<feature type="transmembrane region" description="Helical" evidence="1">
    <location>
        <begin position="95"/>
        <end position="116"/>
    </location>
</feature>
<feature type="transmembrane region" description="Helical" evidence="1">
    <location>
        <begin position="136"/>
        <end position="156"/>
    </location>
</feature>
<keyword evidence="1" id="KW-0812">Transmembrane</keyword>
<organism evidence="2">
    <name type="scientific">Herbaspirillum huttiense subsp. nephrolepidis</name>
    <dbReference type="NCBI Taxonomy" id="3075126"/>
    <lineage>
        <taxon>Bacteria</taxon>
        <taxon>Pseudomonadati</taxon>
        <taxon>Pseudomonadota</taxon>
        <taxon>Betaproteobacteria</taxon>
        <taxon>Burkholderiales</taxon>
        <taxon>Oxalobacteraceae</taxon>
        <taxon>Herbaspirillum</taxon>
    </lineage>
</organism>
<keyword evidence="1" id="KW-0472">Membrane</keyword>
<comment type="caution">
    <text evidence="2">The sequence shown here is derived from an EMBL/GenBank/DDBJ whole genome shotgun (WGS) entry which is preliminary data.</text>
</comment>
<dbReference type="RefSeq" id="WP_284076903.1">
    <property type="nucleotide sequence ID" value="NZ_JAVLSM010000007.1"/>
</dbReference>
<evidence type="ECO:0000313" key="2">
    <source>
        <dbReference type="EMBL" id="MDT0337435.1"/>
    </source>
</evidence>
<keyword evidence="1" id="KW-1133">Transmembrane helix</keyword>
<name>A0AAE4G922_9BURK</name>
<feature type="transmembrane region" description="Helical" evidence="1">
    <location>
        <begin position="189"/>
        <end position="206"/>
    </location>
</feature>
<reference evidence="2" key="1">
    <citation type="submission" date="2023-02" db="EMBL/GenBank/DDBJ databases">
        <title>Description of Herbaspirillum huttiense subsp. nephrolepsisexaltata and Herbaspirillum huttiense subsp. lycopersicon.</title>
        <authorList>
            <person name="Poudel M."/>
            <person name="Sharma A."/>
            <person name="Goss E."/>
            <person name="Tapia J.H."/>
            <person name="Harmon C.M."/>
            <person name="Jones J.B."/>
        </authorList>
    </citation>
    <scope>NUCLEOTIDE SEQUENCE</scope>
    <source>
        <strain evidence="2">NC40101</strain>
    </source>
</reference>